<evidence type="ECO:0000256" key="6">
    <source>
        <dbReference type="ARBA" id="ARBA00022840"/>
    </source>
</evidence>
<dbReference type="AlphaFoldDB" id="A0A934V127"/>
<dbReference type="InterPro" id="IPR004606">
    <property type="entry name" value="Mop_domain"/>
</dbReference>
<sequence>MLDIAVAKRFPGFDLDAAFACPDRGVTALYGRSGAGKSSIVHAIAGLLRPARGRIAVSGTTLFDTTRGIDMPAHKRRIGQVFQDARLFPHYSVRGNLLYGRRRAPAGVRSEELDHVVGLLDLEPLLARRPHDLSGGERQRVALGRALLAGPRLLLMDEPLAALDQERKQRILPFIERLRDQAGVPIVYVSHALDEIVRLADSMVVIEAGGVVAAGPVEEVVARPDLRALTGEPDACTLLTARVVAQHAVDALSELAVSGHRLFVPHLPHPPESTVRLRVRASDVALARTPPTDTSFVNVLAGTVTALAEHEGPLVDVRVAIGNAALWARVTRRSIRLLEIQAGQPIFALIKGVALVRRIDDAG</sequence>
<dbReference type="PROSITE" id="PS00211">
    <property type="entry name" value="ABC_TRANSPORTER_1"/>
    <property type="match status" value="1"/>
</dbReference>
<dbReference type="Proteomes" id="UP000778970">
    <property type="component" value="Unassembled WGS sequence"/>
</dbReference>
<dbReference type="GO" id="GO:0140359">
    <property type="term" value="F:ABC-type transporter activity"/>
    <property type="evidence" value="ECO:0007669"/>
    <property type="project" value="InterPro"/>
</dbReference>
<keyword evidence="8" id="KW-0472">Membrane</keyword>
<dbReference type="InterPro" id="IPR008995">
    <property type="entry name" value="Mo/tungstate-bd_C_term_dom"/>
</dbReference>
<dbReference type="SMART" id="SM00382">
    <property type="entry name" value="AAA"/>
    <property type="match status" value="1"/>
</dbReference>
<reference evidence="12" key="1">
    <citation type="submission" date="2017-08" db="EMBL/GenBank/DDBJ databases">
        <authorList>
            <person name="Imhoff J.F."/>
            <person name="Rahn T."/>
            <person name="Kuenzel S."/>
            <person name="Neulinger S.C."/>
        </authorList>
    </citation>
    <scope>NUCLEOTIDE SEQUENCE</scope>
    <source>
        <strain evidence="12">DSM 9154</strain>
    </source>
</reference>
<keyword evidence="3 9" id="KW-0500">Molybdenum</keyword>
<dbReference type="GO" id="GO:0015098">
    <property type="term" value="F:molybdate ion transmembrane transporter activity"/>
    <property type="evidence" value="ECO:0007669"/>
    <property type="project" value="InterPro"/>
</dbReference>
<keyword evidence="5" id="KW-0547">Nucleotide-binding</keyword>
<dbReference type="InterPro" id="IPR027417">
    <property type="entry name" value="P-loop_NTPase"/>
</dbReference>
<evidence type="ECO:0000256" key="4">
    <source>
        <dbReference type="ARBA" id="ARBA00022519"/>
    </source>
</evidence>
<dbReference type="SUPFAM" id="SSF50331">
    <property type="entry name" value="MOP-like"/>
    <property type="match status" value="1"/>
</dbReference>
<evidence type="ECO:0000313" key="12">
    <source>
        <dbReference type="EMBL" id="MBK1698982.1"/>
    </source>
</evidence>
<comment type="caution">
    <text evidence="12">The sequence shown here is derived from an EMBL/GenBank/DDBJ whole genome shotgun (WGS) entry which is preliminary data.</text>
</comment>
<feature type="domain" description="Mop" evidence="11">
    <location>
        <begin position="293"/>
        <end position="359"/>
    </location>
</feature>
<dbReference type="InterPro" id="IPR011868">
    <property type="entry name" value="ModC_ABC_ATP-bd"/>
</dbReference>
<dbReference type="EMBL" id="NRRE01000033">
    <property type="protein sequence ID" value="MBK1698982.1"/>
    <property type="molecule type" value="Genomic_DNA"/>
</dbReference>
<dbReference type="Gene3D" id="2.40.50.100">
    <property type="match status" value="1"/>
</dbReference>
<dbReference type="NCBIfam" id="TIGR02142">
    <property type="entry name" value="modC_ABC"/>
    <property type="match status" value="1"/>
</dbReference>
<dbReference type="GO" id="GO:0016020">
    <property type="term" value="C:membrane"/>
    <property type="evidence" value="ECO:0007669"/>
    <property type="project" value="InterPro"/>
</dbReference>
<evidence type="ECO:0000256" key="7">
    <source>
        <dbReference type="ARBA" id="ARBA00022967"/>
    </source>
</evidence>
<dbReference type="SUPFAM" id="SSF52540">
    <property type="entry name" value="P-loop containing nucleoside triphosphate hydrolases"/>
    <property type="match status" value="1"/>
</dbReference>
<reference evidence="12" key="2">
    <citation type="journal article" date="2020" name="Microorganisms">
        <title>Osmotic Adaptation and Compatible Solute Biosynthesis of Phototrophic Bacteria as Revealed from Genome Analyses.</title>
        <authorList>
            <person name="Imhoff J.F."/>
            <person name="Rahn T."/>
            <person name="Kunzel S."/>
            <person name="Keller A."/>
            <person name="Neulinger S.C."/>
        </authorList>
    </citation>
    <scope>NUCLEOTIDE SEQUENCE</scope>
    <source>
        <strain evidence="12">DSM 9154</strain>
    </source>
</reference>
<feature type="domain" description="ABC transporter" evidence="10">
    <location>
        <begin position="1"/>
        <end position="233"/>
    </location>
</feature>
<keyword evidence="2" id="KW-1003">Cell membrane</keyword>
<keyword evidence="13" id="KW-1185">Reference proteome</keyword>
<keyword evidence="4" id="KW-0997">Cell inner membrane</keyword>
<dbReference type="PROSITE" id="PS51866">
    <property type="entry name" value="MOP"/>
    <property type="match status" value="1"/>
</dbReference>
<dbReference type="PANTHER" id="PTHR43514">
    <property type="entry name" value="ABC TRANSPORTER I FAMILY MEMBER 10"/>
    <property type="match status" value="1"/>
</dbReference>
<evidence type="ECO:0000256" key="1">
    <source>
        <dbReference type="ARBA" id="ARBA00022448"/>
    </source>
</evidence>
<dbReference type="RefSeq" id="WP_027289748.1">
    <property type="nucleotide sequence ID" value="NZ_NRRE01000033.1"/>
</dbReference>
<dbReference type="PANTHER" id="PTHR43514:SF4">
    <property type="entry name" value="ABC TRANSPORTER I FAMILY MEMBER 10"/>
    <property type="match status" value="1"/>
</dbReference>
<dbReference type="Pfam" id="PF03459">
    <property type="entry name" value="TOBE"/>
    <property type="match status" value="1"/>
</dbReference>
<evidence type="ECO:0000256" key="3">
    <source>
        <dbReference type="ARBA" id="ARBA00022505"/>
    </source>
</evidence>
<dbReference type="InterPro" id="IPR003593">
    <property type="entry name" value="AAA+_ATPase"/>
</dbReference>
<gene>
    <name evidence="12" type="primary">modC</name>
    <name evidence="12" type="ORF">CKO21_17200</name>
</gene>
<dbReference type="Pfam" id="PF00005">
    <property type="entry name" value="ABC_tran"/>
    <property type="match status" value="1"/>
</dbReference>
<proteinExistence type="predicted"/>
<keyword evidence="7" id="KW-1278">Translocase</keyword>
<evidence type="ECO:0000256" key="8">
    <source>
        <dbReference type="ARBA" id="ARBA00023136"/>
    </source>
</evidence>
<organism evidence="12 13">
    <name type="scientific">Rhodovibrio salinarum</name>
    <dbReference type="NCBI Taxonomy" id="1087"/>
    <lineage>
        <taxon>Bacteria</taxon>
        <taxon>Pseudomonadati</taxon>
        <taxon>Pseudomonadota</taxon>
        <taxon>Alphaproteobacteria</taxon>
        <taxon>Rhodospirillales</taxon>
        <taxon>Rhodovibrionaceae</taxon>
        <taxon>Rhodovibrio</taxon>
    </lineage>
</organism>
<dbReference type="InterPro" id="IPR017871">
    <property type="entry name" value="ABC_transporter-like_CS"/>
</dbReference>
<name>A0A934V127_9PROT</name>
<evidence type="ECO:0000256" key="9">
    <source>
        <dbReference type="PROSITE-ProRule" id="PRU01213"/>
    </source>
</evidence>
<dbReference type="PROSITE" id="PS50893">
    <property type="entry name" value="ABC_TRANSPORTER_2"/>
    <property type="match status" value="1"/>
</dbReference>
<evidence type="ECO:0000259" key="11">
    <source>
        <dbReference type="PROSITE" id="PS51866"/>
    </source>
</evidence>
<dbReference type="InterPro" id="IPR050334">
    <property type="entry name" value="Molybdenum_import_ModC"/>
</dbReference>
<dbReference type="Gene3D" id="3.40.50.300">
    <property type="entry name" value="P-loop containing nucleotide triphosphate hydrolases"/>
    <property type="match status" value="1"/>
</dbReference>
<accession>A0A934V127</accession>
<dbReference type="GO" id="GO:0016887">
    <property type="term" value="F:ATP hydrolysis activity"/>
    <property type="evidence" value="ECO:0007669"/>
    <property type="project" value="InterPro"/>
</dbReference>
<keyword evidence="1" id="KW-0813">Transport</keyword>
<protein>
    <submittedName>
        <fullName evidence="12">Molybdenum ABC transporter ATP-binding protein</fullName>
    </submittedName>
</protein>
<evidence type="ECO:0000256" key="5">
    <source>
        <dbReference type="ARBA" id="ARBA00022741"/>
    </source>
</evidence>
<dbReference type="InterPro" id="IPR005116">
    <property type="entry name" value="Transp-assoc_OB_typ1"/>
</dbReference>
<dbReference type="InterPro" id="IPR003439">
    <property type="entry name" value="ABC_transporter-like_ATP-bd"/>
</dbReference>
<evidence type="ECO:0000256" key="2">
    <source>
        <dbReference type="ARBA" id="ARBA00022475"/>
    </source>
</evidence>
<keyword evidence="6 12" id="KW-0067">ATP-binding</keyword>
<evidence type="ECO:0000313" key="13">
    <source>
        <dbReference type="Proteomes" id="UP000778970"/>
    </source>
</evidence>
<evidence type="ECO:0000259" key="10">
    <source>
        <dbReference type="PROSITE" id="PS50893"/>
    </source>
</evidence>
<dbReference type="GO" id="GO:0005524">
    <property type="term" value="F:ATP binding"/>
    <property type="evidence" value="ECO:0007669"/>
    <property type="project" value="UniProtKB-KW"/>
</dbReference>